<organism evidence="2 3">
    <name type="scientific">Propionibacterium ruminifibrarum</name>
    <dbReference type="NCBI Taxonomy" id="1962131"/>
    <lineage>
        <taxon>Bacteria</taxon>
        <taxon>Bacillati</taxon>
        <taxon>Actinomycetota</taxon>
        <taxon>Actinomycetes</taxon>
        <taxon>Propionibacteriales</taxon>
        <taxon>Propionibacteriaceae</taxon>
        <taxon>Propionibacterium</taxon>
    </lineage>
</organism>
<evidence type="ECO:0000256" key="1">
    <source>
        <dbReference type="SAM" id="Phobius"/>
    </source>
</evidence>
<keyword evidence="1" id="KW-1133">Transmembrane helix</keyword>
<dbReference type="EMBL" id="OMOH01000004">
    <property type="protein sequence ID" value="SPF68381.1"/>
    <property type="molecule type" value="Genomic_DNA"/>
</dbReference>
<dbReference type="AlphaFoldDB" id="A0A375I2N5"/>
<feature type="transmembrane region" description="Helical" evidence="1">
    <location>
        <begin position="36"/>
        <end position="56"/>
    </location>
</feature>
<keyword evidence="1" id="KW-0472">Membrane</keyword>
<evidence type="ECO:0000313" key="2">
    <source>
        <dbReference type="EMBL" id="SPF68381.1"/>
    </source>
</evidence>
<dbReference type="Proteomes" id="UP000265962">
    <property type="component" value="Unassembled WGS sequence"/>
</dbReference>
<name>A0A375I2N5_9ACTN</name>
<keyword evidence="3" id="KW-1185">Reference proteome</keyword>
<proteinExistence type="predicted"/>
<keyword evidence="1" id="KW-0812">Transmembrane</keyword>
<reference evidence="3" key="1">
    <citation type="submission" date="2018-02" db="EMBL/GenBank/DDBJ databases">
        <authorList>
            <person name="Hornung B."/>
        </authorList>
    </citation>
    <scope>NUCLEOTIDE SEQUENCE [LARGE SCALE GENOMIC DNA]</scope>
</reference>
<feature type="transmembrane region" description="Helical" evidence="1">
    <location>
        <begin position="62"/>
        <end position="80"/>
    </location>
</feature>
<sequence length="184" mass="20139">MNDASADQGVEDALAHIDTGWPLVMTSDPAGPRRDFLLLSGGAVSVALIFGLIGLWGHDLAMIAVFGGTAVLSIIGSYAMTRLLARPHQVALSTIGIVHEEQVKGVWRRQYAYRWHEISQVTVDRIGRSNNRICHLQIPATPEQPAESVPVPNTVLGKEPERTWAIIIRAHQRYAGFSRQDAAL</sequence>
<evidence type="ECO:0000313" key="3">
    <source>
        <dbReference type="Proteomes" id="UP000265962"/>
    </source>
</evidence>
<protein>
    <submittedName>
        <fullName evidence="2">Uncharacterized protein</fullName>
    </submittedName>
</protein>
<gene>
    <name evidence="2" type="ORF">PROPJV5_1376</name>
</gene>
<accession>A0A375I2N5</accession>